<reference evidence="2 3" key="1">
    <citation type="submission" date="2019-11" db="EMBL/GenBank/DDBJ databases">
        <title>Green- and brown-colored morphotypes of Chlorobia in the stratified aquatic ecosystems of Kandalaksha Gulf (White Sea): A model for study of the accessory genome evolution.</title>
        <authorList>
            <person name="Grouzdev D.S."/>
        </authorList>
    </citation>
    <scope>NUCLEOTIDE SEQUENCE [LARGE SCALE GENOMIC DNA]</scope>
    <source>
        <strain evidence="2 3">ZM</strain>
    </source>
</reference>
<organism evidence="2 3">
    <name type="scientific">Chlorobium phaeovibrioides</name>
    <dbReference type="NCBI Taxonomy" id="1094"/>
    <lineage>
        <taxon>Bacteria</taxon>
        <taxon>Pseudomonadati</taxon>
        <taxon>Chlorobiota</taxon>
        <taxon>Chlorobiia</taxon>
        <taxon>Chlorobiales</taxon>
        <taxon>Chlorobiaceae</taxon>
        <taxon>Chlorobium/Pelodictyon group</taxon>
        <taxon>Chlorobium</taxon>
    </lineage>
</organism>
<proteinExistence type="predicted"/>
<protein>
    <submittedName>
        <fullName evidence="2">Lactate dehydrogenase</fullName>
    </submittedName>
</protein>
<dbReference type="Proteomes" id="UP000489351">
    <property type="component" value="Unassembled WGS sequence"/>
</dbReference>
<feature type="non-terminal residue" evidence="2">
    <location>
        <position position="82"/>
    </location>
</feature>
<feature type="domain" description="D-isomer specific 2-hydroxyacid dehydrogenase catalytic" evidence="1">
    <location>
        <begin position="20"/>
        <end position="82"/>
    </location>
</feature>
<evidence type="ECO:0000313" key="2">
    <source>
        <dbReference type="EMBL" id="MWV55260.1"/>
    </source>
</evidence>
<evidence type="ECO:0000259" key="1">
    <source>
        <dbReference type="Pfam" id="PF00389"/>
    </source>
</evidence>
<dbReference type="Gene3D" id="3.40.50.720">
    <property type="entry name" value="NAD(P)-binding Rossmann-like Domain"/>
    <property type="match status" value="1"/>
</dbReference>
<keyword evidence="3" id="KW-1185">Reference proteome</keyword>
<dbReference type="InterPro" id="IPR006139">
    <property type="entry name" value="D-isomer_2_OHA_DH_cat_dom"/>
</dbReference>
<dbReference type="Pfam" id="PF00389">
    <property type="entry name" value="2-Hacid_dh"/>
    <property type="match status" value="1"/>
</dbReference>
<name>A0ABW9USX2_CHLPH</name>
<gene>
    <name evidence="2" type="ORF">GJ685_09400</name>
</gene>
<comment type="caution">
    <text evidence="2">The sequence shown here is derived from an EMBL/GenBank/DDBJ whole genome shotgun (WGS) entry which is preliminary data.</text>
</comment>
<sequence>MSKVLITTVPFGDKNRLPLELLESAGIEYLINPLGRKLKEDELAGMVGDFDVLVAGTEPITARVMEYARNLKLISRVGIGLD</sequence>
<accession>A0ABW9USX2</accession>
<dbReference type="SUPFAM" id="SSF52283">
    <property type="entry name" value="Formate/glycerate dehydrogenase catalytic domain-like"/>
    <property type="match status" value="1"/>
</dbReference>
<dbReference type="EMBL" id="WUBZ01000085">
    <property type="protein sequence ID" value="MWV55260.1"/>
    <property type="molecule type" value="Genomic_DNA"/>
</dbReference>
<evidence type="ECO:0000313" key="3">
    <source>
        <dbReference type="Proteomes" id="UP000489351"/>
    </source>
</evidence>